<feature type="region of interest" description="Disordered" evidence="1">
    <location>
        <begin position="1"/>
        <end position="37"/>
    </location>
</feature>
<name>A0A7R8D1L0_LEPSM</name>
<dbReference type="AlphaFoldDB" id="A0A7R8D1L0"/>
<sequence length="99" mass="11329">MLRADLKRRGLSQGKNKVTSKELELNSNGGRGSKNKSEEACKDFSYIFLFYSGYHLQTYYSLYVVVFKNEPTRVSGAKVVVSWNLRKIKFGLKHLTCAE</sequence>
<proteinExistence type="predicted"/>
<gene>
    <name evidence="2" type="ORF">LSAA_12691</name>
</gene>
<evidence type="ECO:0000313" key="2">
    <source>
        <dbReference type="EMBL" id="CAF2996277.1"/>
    </source>
</evidence>
<evidence type="ECO:0000313" key="3">
    <source>
        <dbReference type="Proteomes" id="UP000675881"/>
    </source>
</evidence>
<keyword evidence="3" id="KW-1185">Reference proteome</keyword>
<organism evidence="2 3">
    <name type="scientific">Lepeophtheirus salmonis</name>
    <name type="common">Salmon louse</name>
    <name type="synonym">Caligus salmonis</name>
    <dbReference type="NCBI Taxonomy" id="72036"/>
    <lineage>
        <taxon>Eukaryota</taxon>
        <taxon>Metazoa</taxon>
        <taxon>Ecdysozoa</taxon>
        <taxon>Arthropoda</taxon>
        <taxon>Crustacea</taxon>
        <taxon>Multicrustacea</taxon>
        <taxon>Hexanauplia</taxon>
        <taxon>Copepoda</taxon>
        <taxon>Siphonostomatoida</taxon>
        <taxon>Caligidae</taxon>
        <taxon>Lepeophtheirus</taxon>
    </lineage>
</organism>
<protein>
    <submittedName>
        <fullName evidence="2">(salmon louse) hypothetical protein</fullName>
    </submittedName>
</protein>
<dbReference type="Proteomes" id="UP000675881">
    <property type="component" value="Chromosome 7"/>
</dbReference>
<evidence type="ECO:0000256" key="1">
    <source>
        <dbReference type="SAM" id="MobiDB-lite"/>
    </source>
</evidence>
<dbReference type="EMBL" id="HG994586">
    <property type="protein sequence ID" value="CAF2996277.1"/>
    <property type="molecule type" value="Genomic_DNA"/>
</dbReference>
<accession>A0A7R8D1L0</accession>
<reference evidence="2" key="1">
    <citation type="submission" date="2021-02" db="EMBL/GenBank/DDBJ databases">
        <authorList>
            <person name="Bekaert M."/>
        </authorList>
    </citation>
    <scope>NUCLEOTIDE SEQUENCE</scope>
    <source>
        <strain evidence="2">IoA-00</strain>
    </source>
</reference>